<evidence type="ECO:0000313" key="2">
    <source>
        <dbReference type="EMBL" id="AXK42389.1"/>
    </source>
</evidence>
<dbReference type="SUPFAM" id="SSF52540">
    <property type="entry name" value="P-loop containing nucleoside triphosphate hydrolases"/>
    <property type="match status" value="1"/>
</dbReference>
<organism evidence="2 3">
    <name type="scientific">Erythrobacter aureus</name>
    <dbReference type="NCBI Taxonomy" id="2182384"/>
    <lineage>
        <taxon>Bacteria</taxon>
        <taxon>Pseudomonadati</taxon>
        <taxon>Pseudomonadota</taxon>
        <taxon>Alphaproteobacteria</taxon>
        <taxon>Sphingomonadales</taxon>
        <taxon>Erythrobacteraceae</taxon>
        <taxon>Erythrobacter/Porphyrobacter group</taxon>
        <taxon>Erythrobacter</taxon>
    </lineage>
</organism>
<feature type="domain" description="(+)RNA virus helicase C-terminal" evidence="1">
    <location>
        <begin position="5"/>
        <end position="52"/>
    </location>
</feature>
<protein>
    <recommendedName>
        <fullName evidence="1">(+)RNA virus helicase C-terminal domain-containing protein</fullName>
    </recommendedName>
</protein>
<dbReference type="InterPro" id="IPR027417">
    <property type="entry name" value="P-loop_NTPase"/>
</dbReference>
<dbReference type="Gene3D" id="3.40.50.300">
    <property type="entry name" value="P-loop containing nucleotide triphosphate hydrolases"/>
    <property type="match status" value="1"/>
</dbReference>
<dbReference type="Pfam" id="PF01443">
    <property type="entry name" value="Viral_helicase1"/>
    <property type="match status" value="1"/>
</dbReference>
<dbReference type="Proteomes" id="UP000254508">
    <property type="component" value="Chromosome"/>
</dbReference>
<dbReference type="InterPro" id="IPR027351">
    <property type="entry name" value="(+)RNA_virus_helicase_core_dom"/>
</dbReference>
<proteinExistence type="predicted"/>
<dbReference type="OrthoDB" id="98563at2"/>
<accession>A0A345YEN7</accession>
<evidence type="ECO:0000259" key="1">
    <source>
        <dbReference type="Pfam" id="PF01443"/>
    </source>
</evidence>
<gene>
    <name evidence="2" type="ORF">DVR09_08625</name>
</gene>
<dbReference type="EMBL" id="CP031357">
    <property type="protein sequence ID" value="AXK42389.1"/>
    <property type="molecule type" value="Genomic_DNA"/>
</dbReference>
<name>A0A345YEN7_9SPHN</name>
<reference evidence="3" key="1">
    <citation type="submission" date="2018-07" db="EMBL/GenBank/DDBJ databases">
        <title>Genome sequence of Erythrobacter strain YH-07, an antagonistic bacterium isolated from Yellow Sea.</title>
        <authorList>
            <person name="Tang T."/>
            <person name="Liu Q."/>
            <person name="Sun X."/>
        </authorList>
    </citation>
    <scope>NUCLEOTIDE SEQUENCE [LARGE SCALE GENOMIC DNA]</scope>
    <source>
        <strain evidence="3">YH-07</strain>
    </source>
</reference>
<dbReference type="GO" id="GO:0005524">
    <property type="term" value="F:ATP binding"/>
    <property type="evidence" value="ECO:0007669"/>
    <property type="project" value="InterPro"/>
</dbReference>
<keyword evidence="3" id="KW-1185">Reference proteome</keyword>
<dbReference type="AlphaFoldDB" id="A0A345YEN7"/>
<evidence type="ECO:0000313" key="3">
    <source>
        <dbReference type="Proteomes" id="UP000254508"/>
    </source>
</evidence>
<sequence>MRPGCARTIHSAQGATADRVMAHLESFRTNTVDAPAVYVAISRARDTVALYTDSRSRLTEALGLRDGAQVGAIDGMRREVGVEL</sequence>
<dbReference type="CDD" id="cd18809">
    <property type="entry name" value="SF1_C_RecD"/>
    <property type="match status" value="1"/>
</dbReference>
<dbReference type="KEGG" id="err:DVR09_08625"/>